<dbReference type="GO" id="GO:0005737">
    <property type="term" value="C:cytoplasm"/>
    <property type="evidence" value="ECO:0007669"/>
    <property type="project" value="TreeGrafter"/>
</dbReference>
<dbReference type="Proteomes" id="UP000176445">
    <property type="component" value="Unassembled WGS sequence"/>
</dbReference>
<protein>
    <recommendedName>
        <fullName evidence="2">phosphoribosylglycinamide formyltransferase 1</fullName>
        <ecNumber evidence="2">2.1.2.2</ecNumber>
    </recommendedName>
</protein>
<dbReference type="AlphaFoldDB" id="A0A1F6CRS2"/>
<gene>
    <name evidence="6" type="ORF">A2704_01190</name>
</gene>
<comment type="pathway">
    <text evidence="1">Purine metabolism; IMP biosynthesis via de novo pathway; N(2)-formyl-N(1)-(5-phospho-D-ribosyl)glycinamide from N(1)-(5-phospho-D-ribosyl)glycinamide (10-formyl THF route): step 1/1.</text>
</comment>
<evidence type="ECO:0000256" key="4">
    <source>
        <dbReference type="ARBA" id="ARBA00022755"/>
    </source>
</evidence>
<accession>A0A1F6CRS2</accession>
<dbReference type="EC" id="2.1.2.2" evidence="2"/>
<dbReference type="Pfam" id="PF00551">
    <property type="entry name" value="Formyl_trans_N"/>
    <property type="match status" value="1"/>
</dbReference>
<dbReference type="PANTHER" id="PTHR43369:SF2">
    <property type="entry name" value="PHOSPHORIBOSYLGLYCINAMIDE FORMYLTRANSFERASE"/>
    <property type="match status" value="1"/>
</dbReference>
<evidence type="ECO:0000313" key="6">
    <source>
        <dbReference type="EMBL" id="OGG51807.1"/>
    </source>
</evidence>
<organism evidence="6 7">
    <name type="scientific">Candidatus Kaiserbacteria bacterium RIFCSPHIGHO2_01_FULL_54_36b</name>
    <dbReference type="NCBI Taxonomy" id="1798483"/>
    <lineage>
        <taxon>Bacteria</taxon>
        <taxon>Candidatus Kaiseribacteriota</taxon>
    </lineage>
</organism>
<evidence type="ECO:0000256" key="3">
    <source>
        <dbReference type="ARBA" id="ARBA00022679"/>
    </source>
</evidence>
<sequence>MRPKILVFASGTKDGGGSGFEKLVEATTSGVLDAEIVGVVSNHEHGGVAERAKRSGIPFIYFPGPYDAEHYASVLQKTAIEKDELWVALSGWLRKAEGLDPAKTFNIHPALLSQFDGRFGGKGMYGNHIHEAVKKALGAGEIAESGFTMHFVTEEHDRGPAFFEKRVPLKQGMTVEEIAKKVNAAEHEWQPKITNMVVHGEIRWDGKNPDSLVVPKS</sequence>
<keyword evidence="3" id="KW-0808">Transferase</keyword>
<reference evidence="6 7" key="1">
    <citation type="journal article" date="2016" name="Nat. Commun.">
        <title>Thousands of microbial genomes shed light on interconnected biogeochemical processes in an aquifer system.</title>
        <authorList>
            <person name="Anantharaman K."/>
            <person name="Brown C.T."/>
            <person name="Hug L.A."/>
            <person name="Sharon I."/>
            <person name="Castelle C.J."/>
            <person name="Probst A.J."/>
            <person name="Thomas B.C."/>
            <person name="Singh A."/>
            <person name="Wilkins M.J."/>
            <person name="Karaoz U."/>
            <person name="Brodie E.L."/>
            <person name="Williams K.H."/>
            <person name="Hubbard S.S."/>
            <person name="Banfield J.F."/>
        </authorList>
    </citation>
    <scope>NUCLEOTIDE SEQUENCE [LARGE SCALE GENOMIC DNA]</scope>
</reference>
<dbReference type="InterPro" id="IPR002376">
    <property type="entry name" value="Formyl_transf_N"/>
</dbReference>
<dbReference type="EMBL" id="MFKW01000014">
    <property type="protein sequence ID" value="OGG51807.1"/>
    <property type="molecule type" value="Genomic_DNA"/>
</dbReference>
<evidence type="ECO:0000259" key="5">
    <source>
        <dbReference type="Pfam" id="PF00551"/>
    </source>
</evidence>
<dbReference type="GO" id="GO:0004644">
    <property type="term" value="F:phosphoribosylglycinamide formyltransferase activity"/>
    <property type="evidence" value="ECO:0007669"/>
    <property type="project" value="UniProtKB-EC"/>
</dbReference>
<keyword evidence="4" id="KW-0658">Purine biosynthesis</keyword>
<dbReference type="SUPFAM" id="SSF53328">
    <property type="entry name" value="Formyltransferase"/>
    <property type="match status" value="1"/>
</dbReference>
<dbReference type="Gene3D" id="3.40.50.170">
    <property type="entry name" value="Formyl transferase, N-terminal domain"/>
    <property type="match status" value="1"/>
</dbReference>
<comment type="caution">
    <text evidence="6">The sequence shown here is derived from an EMBL/GenBank/DDBJ whole genome shotgun (WGS) entry which is preliminary data.</text>
</comment>
<evidence type="ECO:0000313" key="7">
    <source>
        <dbReference type="Proteomes" id="UP000176445"/>
    </source>
</evidence>
<feature type="domain" description="Formyl transferase N-terminal" evidence="5">
    <location>
        <begin position="4"/>
        <end position="192"/>
    </location>
</feature>
<dbReference type="InterPro" id="IPR036477">
    <property type="entry name" value="Formyl_transf_N_sf"/>
</dbReference>
<evidence type="ECO:0000256" key="1">
    <source>
        <dbReference type="ARBA" id="ARBA00005054"/>
    </source>
</evidence>
<name>A0A1F6CRS2_9BACT</name>
<dbReference type="GO" id="GO:0006189">
    <property type="term" value="P:'de novo' IMP biosynthetic process"/>
    <property type="evidence" value="ECO:0007669"/>
    <property type="project" value="TreeGrafter"/>
</dbReference>
<proteinExistence type="predicted"/>
<dbReference type="PANTHER" id="PTHR43369">
    <property type="entry name" value="PHOSPHORIBOSYLGLYCINAMIDE FORMYLTRANSFERASE"/>
    <property type="match status" value="1"/>
</dbReference>
<evidence type="ECO:0000256" key="2">
    <source>
        <dbReference type="ARBA" id="ARBA00012254"/>
    </source>
</evidence>